<evidence type="ECO:0000256" key="9">
    <source>
        <dbReference type="ARBA" id="ARBA00023172"/>
    </source>
</evidence>
<keyword evidence="3" id="KW-0255">Endonuclease</keyword>
<comment type="caution">
    <text evidence="12">The sequence shown here is derived from an EMBL/GenBank/DDBJ whole genome shotgun (WGS) entry which is preliminary data.</text>
</comment>
<gene>
    <name evidence="12" type="ORF">Sradi_6187200</name>
</gene>
<dbReference type="InterPro" id="IPR001584">
    <property type="entry name" value="Integrase_cat-core"/>
</dbReference>
<evidence type="ECO:0000259" key="11">
    <source>
        <dbReference type="PROSITE" id="PS50994"/>
    </source>
</evidence>
<evidence type="ECO:0000256" key="6">
    <source>
        <dbReference type="ARBA" id="ARBA00022908"/>
    </source>
</evidence>
<evidence type="ECO:0000256" key="3">
    <source>
        <dbReference type="ARBA" id="ARBA00022759"/>
    </source>
</evidence>
<keyword evidence="5" id="KW-0460">Magnesium</keyword>
<keyword evidence="1" id="KW-0540">Nuclease</keyword>
<keyword evidence="8" id="KW-0548">Nucleotidyltransferase</keyword>
<evidence type="ECO:0000256" key="1">
    <source>
        <dbReference type="ARBA" id="ARBA00022722"/>
    </source>
</evidence>
<dbReference type="GO" id="GO:0004519">
    <property type="term" value="F:endonuclease activity"/>
    <property type="evidence" value="ECO:0007669"/>
    <property type="project" value="UniProtKB-KW"/>
</dbReference>
<dbReference type="Gene3D" id="3.30.420.10">
    <property type="entry name" value="Ribonuclease H-like superfamily/Ribonuclease H"/>
    <property type="match status" value="1"/>
</dbReference>
<evidence type="ECO:0000256" key="8">
    <source>
        <dbReference type="ARBA" id="ARBA00022932"/>
    </source>
</evidence>
<dbReference type="InterPro" id="IPR057670">
    <property type="entry name" value="SH3_retrovirus"/>
</dbReference>
<keyword evidence="8" id="KW-0808">Transferase</keyword>
<evidence type="ECO:0000256" key="7">
    <source>
        <dbReference type="ARBA" id="ARBA00022918"/>
    </source>
</evidence>
<protein>
    <submittedName>
        <fullName evidence="12">Copia protein</fullName>
    </submittedName>
</protein>
<name>A0AAW2KAU5_SESRA</name>
<evidence type="ECO:0000256" key="10">
    <source>
        <dbReference type="ARBA" id="ARBA00023268"/>
    </source>
</evidence>
<dbReference type="GO" id="GO:0003676">
    <property type="term" value="F:nucleic acid binding"/>
    <property type="evidence" value="ECO:0007669"/>
    <property type="project" value="InterPro"/>
</dbReference>
<dbReference type="InterPro" id="IPR013103">
    <property type="entry name" value="RVT_2"/>
</dbReference>
<keyword evidence="8" id="KW-0239">DNA-directed DNA polymerase</keyword>
<evidence type="ECO:0000256" key="5">
    <source>
        <dbReference type="ARBA" id="ARBA00022842"/>
    </source>
</evidence>
<dbReference type="AlphaFoldDB" id="A0AAW2KAU5"/>
<evidence type="ECO:0000256" key="2">
    <source>
        <dbReference type="ARBA" id="ARBA00022723"/>
    </source>
</evidence>
<dbReference type="InterPro" id="IPR039537">
    <property type="entry name" value="Retrotran_Ty1/copia-like"/>
</dbReference>
<organism evidence="12">
    <name type="scientific">Sesamum radiatum</name>
    <name type="common">Black benniseed</name>
    <dbReference type="NCBI Taxonomy" id="300843"/>
    <lineage>
        <taxon>Eukaryota</taxon>
        <taxon>Viridiplantae</taxon>
        <taxon>Streptophyta</taxon>
        <taxon>Embryophyta</taxon>
        <taxon>Tracheophyta</taxon>
        <taxon>Spermatophyta</taxon>
        <taxon>Magnoliopsida</taxon>
        <taxon>eudicotyledons</taxon>
        <taxon>Gunneridae</taxon>
        <taxon>Pentapetalae</taxon>
        <taxon>asterids</taxon>
        <taxon>lamiids</taxon>
        <taxon>Lamiales</taxon>
        <taxon>Pedaliaceae</taxon>
        <taxon>Sesamum</taxon>
    </lineage>
</organism>
<dbReference type="PANTHER" id="PTHR42648">
    <property type="entry name" value="TRANSPOSASE, PUTATIVE-RELATED"/>
    <property type="match status" value="1"/>
</dbReference>
<keyword evidence="10" id="KW-0511">Multifunctional enzyme</keyword>
<keyword evidence="9" id="KW-0233">DNA recombination</keyword>
<dbReference type="GO" id="GO:0015074">
    <property type="term" value="P:DNA integration"/>
    <property type="evidence" value="ECO:0007669"/>
    <property type="project" value="UniProtKB-KW"/>
</dbReference>
<dbReference type="GO" id="GO:0003964">
    <property type="term" value="F:RNA-directed DNA polymerase activity"/>
    <property type="evidence" value="ECO:0007669"/>
    <property type="project" value="UniProtKB-KW"/>
</dbReference>
<dbReference type="InterPro" id="IPR036397">
    <property type="entry name" value="RNaseH_sf"/>
</dbReference>
<keyword evidence="7" id="KW-0695">RNA-directed DNA polymerase</keyword>
<keyword evidence="2" id="KW-0479">Metal-binding</keyword>
<evidence type="ECO:0000256" key="4">
    <source>
        <dbReference type="ARBA" id="ARBA00022801"/>
    </source>
</evidence>
<evidence type="ECO:0000313" key="12">
    <source>
        <dbReference type="EMBL" id="KAL0303191.1"/>
    </source>
</evidence>
<dbReference type="GO" id="GO:0016787">
    <property type="term" value="F:hydrolase activity"/>
    <property type="evidence" value="ECO:0007669"/>
    <property type="project" value="UniProtKB-KW"/>
</dbReference>
<keyword evidence="4" id="KW-0378">Hydrolase</keyword>
<dbReference type="EMBL" id="JACGWJ010000029">
    <property type="protein sequence ID" value="KAL0303191.1"/>
    <property type="molecule type" value="Genomic_DNA"/>
</dbReference>
<reference evidence="12" key="2">
    <citation type="journal article" date="2024" name="Plant">
        <title>Genomic evolution and insights into agronomic trait innovations of Sesamum species.</title>
        <authorList>
            <person name="Miao H."/>
            <person name="Wang L."/>
            <person name="Qu L."/>
            <person name="Liu H."/>
            <person name="Sun Y."/>
            <person name="Le M."/>
            <person name="Wang Q."/>
            <person name="Wei S."/>
            <person name="Zheng Y."/>
            <person name="Lin W."/>
            <person name="Duan Y."/>
            <person name="Cao H."/>
            <person name="Xiong S."/>
            <person name="Wang X."/>
            <person name="Wei L."/>
            <person name="Li C."/>
            <person name="Ma Q."/>
            <person name="Ju M."/>
            <person name="Zhao R."/>
            <person name="Li G."/>
            <person name="Mu C."/>
            <person name="Tian Q."/>
            <person name="Mei H."/>
            <person name="Zhang T."/>
            <person name="Gao T."/>
            <person name="Zhang H."/>
        </authorList>
    </citation>
    <scope>NUCLEOTIDE SEQUENCE</scope>
    <source>
        <strain evidence="12">G02</strain>
    </source>
</reference>
<feature type="domain" description="Integrase catalytic" evidence="11">
    <location>
        <begin position="1"/>
        <end position="82"/>
    </location>
</feature>
<dbReference type="SUPFAM" id="SSF53098">
    <property type="entry name" value="Ribonuclease H-like"/>
    <property type="match status" value="1"/>
</dbReference>
<keyword evidence="6" id="KW-0229">DNA integration</keyword>
<dbReference type="GO" id="GO:0046872">
    <property type="term" value="F:metal ion binding"/>
    <property type="evidence" value="ECO:0007669"/>
    <property type="project" value="UniProtKB-KW"/>
</dbReference>
<proteinExistence type="predicted"/>
<dbReference type="GO" id="GO:0006310">
    <property type="term" value="P:DNA recombination"/>
    <property type="evidence" value="ECO:0007669"/>
    <property type="project" value="UniProtKB-KW"/>
</dbReference>
<accession>A0AAW2KAU5</accession>
<dbReference type="PANTHER" id="PTHR42648:SF11">
    <property type="entry name" value="TRANSPOSON TY4-P GAG-POL POLYPROTEIN"/>
    <property type="match status" value="1"/>
</dbReference>
<dbReference type="Pfam" id="PF25597">
    <property type="entry name" value="SH3_retrovirus"/>
    <property type="match status" value="1"/>
</dbReference>
<dbReference type="GO" id="GO:0003887">
    <property type="term" value="F:DNA-directed DNA polymerase activity"/>
    <property type="evidence" value="ECO:0007669"/>
    <property type="project" value="UniProtKB-KW"/>
</dbReference>
<dbReference type="Pfam" id="PF07727">
    <property type="entry name" value="RVT_2"/>
    <property type="match status" value="1"/>
</dbReference>
<dbReference type="InterPro" id="IPR012337">
    <property type="entry name" value="RNaseH-like_sf"/>
</dbReference>
<sequence length="231" mass="26985">MDYCKQKGIQRQLTVRYSPQQNGVAERKIRTIVEMARSMMAGKGLPKSFWAEAMNTSVYILNRSPTKAVLNKTPYEVWYQRKPQQRREKFDEKGEKVIHVGYSDESKGYRLFDTRKQNSQFLEIEPQNFDEAAKEEVWKKAMDEEIACIEKNHRWDLVHLPDGKNVIGVKWIYKTKYKEDGSIHKHKARLVVKGYSQQPGIDFIETFAPLARMETIRIVLVISAQLGLPVY</sequence>
<dbReference type="PROSITE" id="PS50994">
    <property type="entry name" value="INTEGRASE"/>
    <property type="match status" value="1"/>
</dbReference>
<reference evidence="12" key="1">
    <citation type="submission" date="2020-06" db="EMBL/GenBank/DDBJ databases">
        <authorList>
            <person name="Li T."/>
            <person name="Hu X."/>
            <person name="Zhang T."/>
            <person name="Song X."/>
            <person name="Zhang H."/>
            <person name="Dai N."/>
            <person name="Sheng W."/>
            <person name="Hou X."/>
            <person name="Wei L."/>
        </authorList>
    </citation>
    <scope>NUCLEOTIDE SEQUENCE</scope>
    <source>
        <strain evidence="12">G02</strain>
        <tissue evidence="12">Leaf</tissue>
    </source>
</reference>